<proteinExistence type="predicted"/>
<feature type="region of interest" description="Disordered" evidence="1">
    <location>
        <begin position="276"/>
        <end position="350"/>
    </location>
</feature>
<evidence type="ECO:0000256" key="1">
    <source>
        <dbReference type="SAM" id="MobiDB-lite"/>
    </source>
</evidence>
<name>A0A6G1IXH2_9PLEO</name>
<gene>
    <name evidence="2" type="ORF">K458DRAFT_48872</name>
</gene>
<evidence type="ECO:0000313" key="2">
    <source>
        <dbReference type="EMBL" id="KAF2682956.1"/>
    </source>
</evidence>
<accession>A0A6G1IXH2</accession>
<evidence type="ECO:0000313" key="3">
    <source>
        <dbReference type="Proteomes" id="UP000799291"/>
    </source>
</evidence>
<sequence>MHAHLSNFSVNYGKDHALLIVYYAGHGWHSCDRSRENPGRFDLHPRKLEYQEVPSGDELVMWEVSETILHHVKGDVLVIFDCCDTGSLAKLRSAGRAFEYLGACDGGKYTYEPGEKSFTSALTWALKTMSSEPAFTTADLVAKIKTHRRFPTNQKPVLFPRWDFMPEHIWISSRRTLVTRTSGRHRSRSAREFRDENCDFVDFRVTFSRPLGDEDGKAVAEMMGPLVCNRKLPLNARHVSFLRKGTCKSRKDLTALWNRAQNHIIATQRLRKTVDIPDTKLNQKRKRPSFDADSEDPSLRKYPKSSLVSDSEHAAQLPATPSSGNPDSDPEGTSRLRISTNIGPSSGILESSFEMESDPMHRAEALLRDLEKLKLYALHQPEFQRAFLSQIQARFMS</sequence>
<dbReference type="Proteomes" id="UP000799291">
    <property type="component" value="Unassembled WGS sequence"/>
</dbReference>
<organism evidence="2 3">
    <name type="scientific">Lentithecium fluviatile CBS 122367</name>
    <dbReference type="NCBI Taxonomy" id="1168545"/>
    <lineage>
        <taxon>Eukaryota</taxon>
        <taxon>Fungi</taxon>
        <taxon>Dikarya</taxon>
        <taxon>Ascomycota</taxon>
        <taxon>Pezizomycotina</taxon>
        <taxon>Dothideomycetes</taxon>
        <taxon>Pleosporomycetidae</taxon>
        <taxon>Pleosporales</taxon>
        <taxon>Massarineae</taxon>
        <taxon>Lentitheciaceae</taxon>
        <taxon>Lentithecium</taxon>
    </lineage>
</organism>
<protein>
    <submittedName>
        <fullName evidence="2">Uncharacterized protein</fullName>
    </submittedName>
</protein>
<dbReference type="OrthoDB" id="4760831at2759"/>
<keyword evidence="3" id="KW-1185">Reference proteome</keyword>
<dbReference type="Gene3D" id="3.40.50.1460">
    <property type="match status" value="1"/>
</dbReference>
<reference evidence="2" key="1">
    <citation type="journal article" date="2020" name="Stud. Mycol.">
        <title>101 Dothideomycetes genomes: a test case for predicting lifestyles and emergence of pathogens.</title>
        <authorList>
            <person name="Haridas S."/>
            <person name="Albert R."/>
            <person name="Binder M."/>
            <person name="Bloem J."/>
            <person name="Labutti K."/>
            <person name="Salamov A."/>
            <person name="Andreopoulos B."/>
            <person name="Baker S."/>
            <person name="Barry K."/>
            <person name="Bills G."/>
            <person name="Bluhm B."/>
            <person name="Cannon C."/>
            <person name="Castanera R."/>
            <person name="Culley D."/>
            <person name="Daum C."/>
            <person name="Ezra D."/>
            <person name="Gonzalez J."/>
            <person name="Henrissat B."/>
            <person name="Kuo A."/>
            <person name="Liang C."/>
            <person name="Lipzen A."/>
            <person name="Lutzoni F."/>
            <person name="Magnuson J."/>
            <person name="Mondo S."/>
            <person name="Nolan M."/>
            <person name="Ohm R."/>
            <person name="Pangilinan J."/>
            <person name="Park H.-J."/>
            <person name="Ramirez L."/>
            <person name="Alfaro M."/>
            <person name="Sun H."/>
            <person name="Tritt A."/>
            <person name="Yoshinaga Y."/>
            <person name="Zwiers L.-H."/>
            <person name="Turgeon B."/>
            <person name="Goodwin S."/>
            <person name="Spatafora J."/>
            <person name="Crous P."/>
            <person name="Grigoriev I."/>
        </authorList>
    </citation>
    <scope>NUCLEOTIDE SEQUENCE</scope>
    <source>
        <strain evidence="2">CBS 122367</strain>
    </source>
</reference>
<dbReference type="EMBL" id="MU005585">
    <property type="protein sequence ID" value="KAF2682956.1"/>
    <property type="molecule type" value="Genomic_DNA"/>
</dbReference>
<dbReference type="AlphaFoldDB" id="A0A6G1IXH2"/>